<dbReference type="EMBL" id="NESQ01000212">
    <property type="protein sequence ID" value="PUU75848.1"/>
    <property type="molecule type" value="Genomic_DNA"/>
</dbReference>
<dbReference type="STRING" id="42251.A0A2T6ZK32"/>
<dbReference type="GO" id="GO:0043625">
    <property type="term" value="C:delta DNA polymerase complex"/>
    <property type="evidence" value="ECO:0007669"/>
    <property type="project" value="TreeGrafter"/>
</dbReference>
<dbReference type="GO" id="GO:0003887">
    <property type="term" value="F:DNA-directed DNA polymerase activity"/>
    <property type="evidence" value="ECO:0007669"/>
    <property type="project" value="TreeGrafter"/>
</dbReference>
<dbReference type="Pfam" id="PF04081">
    <property type="entry name" value="DNA_pol_delta_4"/>
    <property type="match status" value="1"/>
</dbReference>
<name>A0A2T6ZK32_TUBBO</name>
<reference evidence="1 2" key="1">
    <citation type="submission" date="2017-04" db="EMBL/GenBank/DDBJ databases">
        <title>Draft genome sequence of Tuber borchii Vittad., a whitish edible truffle.</title>
        <authorList>
            <consortium name="DOE Joint Genome Institute"/>
            <person name="Murat C."/>
            <person name="Kuo A."/>
            <person name="Barry K.W."/>
            <person name="Clum A."/>
            <person name="Dockter R.B."/>
            <person name="Fauchery L."/>
            <person name="Iotti M."/>
            <person name="Kohler A."/>
            <person name="Labutti K."/>
            <person name="Lindquist E.A."/>
            <person name="Lipzen A."/>
            <person name="Ohm R.A."/>
            <person name="Wang M."/>
            <person name="Grigoriev I.V."/>
            <person name="Zambonelli A."/>
            <person name="Martin F.M."/>
        </authorList>
    </citation>
    <scope>NUCLEOTIDE SEQUENCE [LARGE SCALE GENOMIC DNA]</scope>
    <source>
        <strain evidence="1 2">Tbo3840</strain>
    </source>
</reference>
<dbReference type="GO" id="GO:0006261">
    <property type="term" value="P:DNA-templated DNA replication"/>
    <property type="evidence" value="ECO:0007669"/>
    <property type="project" value="TreeGrafter"/>
</dbReference>
<evidence type="ECO:0000313" key="1">
    <source>
        <dbReference type="EMBL" id="PUU75848.1"/>
    </source>
</evidence>
<proteinExistence type="predicted"/>
<comment type="caution">
    <text evidence="1">The sequence shown here is derived from an EMBL/GenBank/DDBJ whole genome shotgun (WGS) entry which is preliminary data.</text>
</comment>
<dbReference type="PANTHER" id="PTHR14303:SF0">
    <property type="entry name" value="DNA POLYMERASE DELTA SUBUNIT 4"/>
    <property type="match status" value="1"/>
</dbReference>
<dbReference type="InterPro" id="IPR007218">
    <property type="entry name" value="DNA_pol_delta_4"/>
</dbReference>
<dbReference type="PANTHER" id="PTHR14303">
    <property type="entry name" value="DNA POLYMERASE DELTA SUBUNIT 4"/>
    <property type="match status" value="1"/>
</dbReference>
<dbReference type="OrthoDB" id="337486at2759"/>
<protein>
    <submittedName>
        <fullName evidence="1">DNA polymerase delta, subunit 4-domain-containing protein</fullName>
    </submittedName>
</protein>
<gene>
    <name evidence="1" type="ORF">B9Z19DRAFT_1089471</name>
</gene>
<dbReference type="Proteomes" id="UP000244722">
    <property type="component" value="Unassembled WGS sequence"/>
</dbReference>
<evidence type="ECO:0000313" key="2">
    <source>
        <dbReference type="Proteomes" id="UP000244722"/>
    </source>
</evidence>
<dbReference type="AlphaFoldDB" id="A0A2T6ZK32"/>
<accession>A0A2T6ZK32</accession>
<sequence length="89" mass="9956">MGCSPAHQQYLCMQEKILRNFDMQAKYGPCIGPTRLERWKCAEAFGLNPPVEVLAIILAEELRDGIGVGSDSGRDSRRAYLESLLDIWG</sequence>
<keyword evidence="2" id="KW-1185">Reference proteome</keyword>
<organism evidence="1 2">
    <name type="scientific">Tuber borchii</name>
    <name type="common">White truffle</name>
    <dbReference type="NCBI Taxonomy" id="42251"/>
    <lineage>
        <taxon>Eukaryota</taxon>
        <taxon>Fungi</taxon>
        <taxon>Dikarya</taxon>
        <taxon>Ascomycota</taxon>
        <taxon>Pezizomycotina</taxon>
        <taxon>Pezizomycetes</taxon>
        <taxon>Pezizales</taxon>
        <taxon>Tuberaceae</taxon>
        <taxon>Tuber</taxon>
    </lineage>
</organism>
<dbReference type="GO" id="GO:0000731">
    <property type="term" value="P:DNA synthesis involved in DNA repair"/>
    <property type="evidence" value="ECO:0007669"/>
    <property type="project" value="InterPro"/>
</dbReference>